<comment type="caution">
    <text evidence="2">The sequence shown here is derived from an EMBL/GenBank/DDBJ whole genome shotgun (WGS) entry which is preliminary data.</text>
</comment>
<accession>A0A084T272</accession>
<proteinExistence type="predicted"/>
<gene>
    <name evidence="2" type="ORF">Q664_00090</name>
</gene>
<sequence>MRPDITDAGTSTIFEVKPHNEKGLQDGIQKIQTYLLALNRTIMTPARRFSGGKTFEGEILIHFAQGQYIWRLEWCTTTPGVTQYRWTHSKERFDSNAAAYQAGQWVEISEQELKQYGGWVAQAAEGMIDRRERVATLSSTVGTAIDIIGEVAMIVISTATSSDRGTAQPGGKVLPFSSKPSPSASPARLPKASGM</sequence>
<dbReference type="AlphaFoldDB" id="A0A084T272"/>
<dbReference type="Proteomes" id="UP000028547">
    <property type="component" value="Unassembled WGS sequence"/>
</dbReference>
<evidence type="ECO:0000313" key="2">
    <source>
        <dbReference type="EMBL" id="KFA94807.1"/>
    </source>
</evidence>
<dbReference type="EMBL" id="JPMI01000003">
    <property type="protein sequence ID" value="KFA94807.1"/>
    <property type="molecule type" value="Genomic_DNA"/>
</dbReference>
<organism evidence="2 3">
    <name type="scientific">Archangium violaceum Cb vi76</name>
    <dbReference type="NCBI Taxonomy" id="1406225"/>
    <lineage>
        <taxon>Bacteria</taxon>
        <taxon>Pseudomonadati</taxon>
        <taxon>Myxococcota</taxon>
        <taxon>Myxococcia</taxon>
        <taxon>Myxococcales</taxon>
        <taxon>Cystobacterineae</taxon>
        <taxon>Archangiaceae</taxon>
        <taxon>Archangium</taxon>
    </lineage>
</organism>
<feature type="region of interest" description="Disordered" evidence="1">
    <location>
        <begin position="162"/>
        <end position="195"/>
    </location>
</feature>
<reference evidence="2 3" key="1">
    <citation type="submission" date="2014-07" db="EMBL/GenBank/DDBJ databases">
        <title>Draft Genome Sequence of Gephyronic Acid Producer, Cystobacter violaceus Strain Cb vi76.</title>
        <authorList>
            <person name="Stevens D.C."/>
            <person name="Young J."/>
            <person name="Carmichael R."/>
            <person name="Tan J."/>
            <person name="Taylor R.E."/>
        </authorList>
    </citation>
    <scope>NUCLEOTIDE SEQUENCE [LARGE SCALE GENOMIC DNA]</scope>
    <source>
        <strain evidence="2 3">Cb vi76</strain>
    </source>
</reference>
<evidence type="ECO:0000256" key="1">
    <source>
        <dbReference type="SAM" id="MobiDB-lite"/>
    </source>
</evidence>
<feature type="compositionally biased region" description="Low complexity" evidence="1">
    <location>
        <begin position="174"/>
        <end position="195"/>
    </location>
</feature>
<protein>
    <submittedName>
        <fullName evidence="2">Uncharacterized protein</fullName>
    </submittedName>
</protein>
<name>A0A084T272_9BACT</name>
<evidence type="ECO:0000313" key="3">
    <source>
        <dbReference type="Proteomes" id="UP000028547"/>
    </source>
</evidence>